<dbReference type="HOGENOM" id="CLU_3106056_0_0_1"/>
<sequence length="51" mass="5638">MLVEVGLNSQNAASVDRTQCLQINGLKWTSVWRSPNFLEKCKGVDVKMANG</sequence>
<name>G2XZY5_BOTF4</name>
<dbReference type="EMBL" id="FQ790279">
    <property type="protein sequence ID" value="CCD46022.1"/>
    <property type="molecule type" value="Genomic_DNA"/>
</dbReference>
<dbReference type="InParanoid" id="G2XZY5"/>
<organism evidence="1 2">
    <name type="scientific">Botryotinia fuckeliana (strain T4)</name>
    <name type="common">Noble rot fungus</name>
    <name type="synonym">Botrytis cinerea</name>
    <dbReference type="NCBI Taxonomy" id="999810"/>
    <lineage>
        <taxon>Eukaryota</taxon>
        <taxon>Fungi</taxon>
        <taxon>Dikarya</taxon>
        <taxon>Ascomycota</taxon>
        <taxon>Pezizomycotina</taxon>
        <taxon>Leotiomycetes</taxon>
        <taxon>Helotiales</taxon>
        <taxon>Sclerotiniaceae</taxon>
        <taxon>Botrytis</taxon>
    </lineage>
</organism>
<accession>G2XZY5</accession>
<protein>
    <submittedName>
        <fullName evidence="1">Uncharacterized protein</fullName>
    </submittedName>
</protein>
<reference evidence="2" key="1">
    <citation type="journal article" date="2011" name="PLoS Genet.">
        <title>Genomic analysis of the necrotrophic fungal pathogens Sclerotinia sclerotiorum and Botrytis cinerea.</title>
        <authorList>
            <person name="Amselem J."/>
            <person name="Cuomo C.A."/>
            <person name="van Kan J.A."/>
            <person name="Viaud M."/>
            <person name="Benito E.P."/>
            <person name="Couloux A."/>
            <person name="Coutinho P.M."/>
            <person name="de Vries R.P."/>
            <person name="Dyer P.S."/>
            <person name="Fillinger S."/>
            <person name="Fournier E."/>
            <person name="Gout L."/>
            <person name="Hahn M."/>
            <person name="Kohn L."/>
            <person name="Lapalu N."/>
            <person name="Plummer K.M."/>
            <person name="Pradier J.M."/>
            <person name="Quevillon E."/>
            <person name="Sharon A."/>
            <person name="Simon A."/>
            <person name="ten Have A."/>
            <person name="Tudzynski B."/>
            <person name="Tudzynski P."/>
            <person name="Wincker P."/>
            <person name="Andrew M."/>
            <person name="Anthouard V."/>
            <person name="Beever R.E."/>
            <person name="Beffa R."/>
            <person name="Benoit I."/>
            <person name="Bouzid O."/>
            <person name="Brault B."/>
            <person name="Chen Z."/>
            <person name="Choquer M."/>
            <person name="Collemare J."/>
            <person name="Cotton P."/>
            <person name="Danchin E.G."/>
            <person name="Da Silva C."/>
            <person name="Gautier A."/>
            <person name="Giraud C."/>
            <person name="Giraud T."/>
            <person name="Gonzalez C."/>
            <person name="Grossetete S."/>
            <person name="Guldener U."/>
            <person name="Henrissat B."/>
            <person name="Howlett B.J."/>
            <person name="Kodira C."/>
            <person name="Kretschmer M."/>
            <person name="Lappartient A."/>
            <person name="Leroch M."/>
            <person name="Levis C."/>
            <person name="Mauceli E."/>
            <person name="Neuveglise C."/>
            <person name="Oeser B."/>
            <person name="Pearson M."/>
            <person name="Poulain J."/>
            <person name="Poussereau N."/>
            <person name="Quesneville H."/>
            <person name="Rascle C."/>
            <person name="Schumacher J."/>
            <person name="Segurens B."/>
            <person name="Sexton A."/>
            <person name="Silva E."/>
            <person name="Sirven C."/>
            <person name="Soanes D.M."/>
            <person name="Talbot N.J."/>
            <person name="Templeton M."/>
            <person name="Yandava C."/>
            <person name="Yarden O."/>
            <person name="Zeng Q."/>
            <person name="Rollins J.A."/>
            <person name="Lebrun M.H."/>
            <person name="Dickman M."/>
        </authorList>
    </citation>
    <scope>NUCLEOTIDE SEQUENCE [LARGE SCALE GENOMIC DNA]</scope>
    <source>
        <strain evidence="2">T4</strain>
    </source>
</reference>
<proteinExistence type="predicted"/>
<evidence type="ECO:0000313" key="1">
    <source>
        <dbReference type="EMBL" id="CCD46022.1"/>
    </source>
</evidence>
<dbReference type="AlphaFoldDB" id="G2XZY5"/>
<evidence type="ECO:0000313" key="2">
    <source>
        <dbReference type="Proteomes" id="UP000008177"/>
    </source>
</evidence>
<gene>
    <name evidence="1" type="ORF">BofuT4_P119550.1</name>
</gene>
<dbReference type="OrthoDB" id="10530579at2759"/>
<dbReference type="Proteomes" id="UP000008177">
    <property type="component" value="Unplaced contigs"/>
</dbReference>